<dbReference type="InterPro" id="IPR020616">
    <property type="entry name" value="Thiolase_N"/>
</dbReference>
<dbReference type="AlphaFoldDB" id="A0A1G8YCM3"/>
<feature type="domain" description="Thiolase N-terminal" evidence="8">
    <location>
        <begin position="4"/>
        <end position="261"/>
    </location>
</feature>
<evidence type="ECO:0000256" key="7">
    <source>
        <dbReference type="RuleBase" id="RU003557"/>
    </source>
</evidence>
<dbReference type="EC" id="2.3.1.9" evidence="2"/>
<feature type="active site" description="Acyl-thioester intermediate" evidence="6">
    <location>
        <position position="88"/>
    </location>
</feature>
<feature type="active site" description="Proton acceptor" evidence="6">
    <location>
        <position position="348"/>
    </location>
</feature>
<dbReference type="PANTHER" id="PTHR18919">
    <property type="entry name" value="ACETYL-COA C-ACYLTRANSFERASE"/>
    <property type="match status" value="1"/>
</dbReference>
<comment type="similarity">
    <text evidence="1 7">Belongs to the thiolase-like superfamily. Thiolase family.</text>
</comment>
<reference evidence="10 11" key="1">
    <citation type="submission" date="2016-10" db="EMBL/GenBank/DDBJ databases">
        <authorList>
            <person name="de Groot N.N."/>
        </authorList>
    </citation>
    <scope>NUCLEOTIDE SEQUENCE [LARGE SCALE GENOMIC DNA]</scope>
    <source>
        <strain evidence="10 11">CGMCC 1.6502</strain>
    </source>
</reference>
<keyword evidence="11" id="KW-1185">Reference proteome</keyword>
<name>A0A1G8YCM3_9BACI</name>
<feature type="domain" description="Thiolase C-terminal" evidence="9">
    <location>
        <begin position="269"/>
        <end position="391"/>
    </location>
</feature>
<evidence type="ECO:0000256" key="2">
    <source>
        <dbReference type="ARBA" id="ARBA00012705"/>
    </source>
</evidence>
<proteinExistence type="inferred from homology"/>
<evidence type="ECO:0000256" key="1">
    <source>
        <dbReference type="ARBA" id="ARBA00010982"/>
    </source>
</evidence>
<evidence type="ECO:0000256" key="3">
    <source>
        <dbReference type="ARBA" id="ARBA00022679"/>
    </source>
</evidence>
<dbReference type="NCBIfam" id="TIGR01930">
    <property type="entry name" value="AcCoA-C-Actrans"/>
    <property type="match status" value="1"/>
</dbReference>
<evidence type="ECO:0000256" key="6">
    <source>
        <dbReference type="PIRSR" id="PIRSR000429-1"/>
    </source>
</evidence>
<dbReference type="Pfam" id="PF02803">
    <property type="entry name" value="Thiolase_C"/>
    <property type="match status" value="1"/>
</dbReference>
<protein>
    <recommendedName>
        <fullName evidence="2">acetyl-CoA C-acetyltransferase</fullName>
        <ecNumber evidence="2">2.3.1.9</ecNumber>
    </recommendedName>
    <alternativeName>
        <fullName evidence="5">Acetoacetyl-CoA thiolase</fullName>
    </alternativeName>
</protein>
<evidence type="ECO:0000313" key="10">
    <source>
        <dbReference type="EMBL" id="SDK00659.1"/>
    </source>
</evidence>
<evidence type="ECO:0000256" key="5">
    <source>
        <dbReference type="ARBA" id="ARBA00030755"/>
    </source>
</evidence>
<dbReference type="InterPro" id="IPR020617">
    <property type="entry name" value="Thiolase_C"/>
</dbReference>
<dbReference type="RefSeq" id="WP_093212732.1">
    <property type="nucleotide sequence ID" value="NZ_FNFL01000002.1"/>
</dbReference>
<dbReference type="PIRSF" id="PIRSF000429">
    <property type="entry name" value="Ac-CoA_Ac_transf"/>
    <property type="match status" value="1"/>
</dbReference>
<evidence type="ECO:0000259" key="8">
    <source>
        <dbReference type="Pfam" id="PF00108"/>
    </source>
</evidence>
<dbReference type="STRING" id="407036.SAMN05216243_1546"/>
<dbReference type="Proteomes" id="UP000198694">
    <property type="component" value="Unassembled WGS sequence"/>
</dbReference>
<evidence type="ECO:0000313" key="11">
    <source>
        <dbReference type="Proteomes" id="UP000198694"/>
    </source>
</evidence>
<dbReference type="Pfam" id="PF00108">
    <property type="entry name" value="Thiolase_N"/>
    <property type="match status" value="1"/>
</dbReference>
<dbReference type="FunFam" id="3.40.47.10:FF:000010">
    <property type="entry name" value="Acetyl-CoA acetyltransferase (Thiolase)"/>
    <property type="match status" value="1"/>
</dbReference>
<keyword evidence="3 7" id="KW-0808">Transferase</keyword>
<dbReference type="EMBL" id="FNFL01000002">
    <property type="protein sequence ID" value="SDK00659.1"/>
    <property type="molecule type" value="Genomic_DNA"/>
</dbReference>
<sequence length="394" mass="41466">MEEVVIVGAKRTPIGDFLGSLRKHSAVDLGTAALRAAIQDAGIDPLLIDEVAGGQVYQAGCKGNTARQIALASGCSEETVAMTINQQCPSSLRAVEIIAQNIKLGKITAGAAAGYESMTNVPHLLPGVRSGHKLGGGKILDSLFHDALIDAFNGYHMGITAETLAEEYQISRKEQDEFALQSHQRACHAINEGKFNEEIVPLEVKAKKGITKLSTDEHPNSDTNLEVLSTLKPAFKDGGTVTAGNASSLNDGAAAIILMSKTKAEELGLQPLARIVASASAAVSPKRMGIGVVPAVEKALHFAQLDKEAIDYWEINEAFAAQFLAVNRELQLDLERVNANGSGISLGHPVGCTGARLLVSLLTEMEYRGDRYGCASLCAGGGPAAAMVIERLDG</sequence>
<dbReference type="InterPro" id="IPR016039">
    <property type="entry name" value="Thiolase-like"/>
</dbReference>
<evidence type="ECO:0000256" key="4">
    <source>
        <dbReference type="ARBA" id="ARBA00023315"/>
    </source>
</evidence>
<dbReference type="InterPro" id="IPR002155">
    <property type="entry name" value="Thiolase"/>
</dbReference>
<dbReference type="OrthoDB" id="9764892at2"/>
<dbReference type="SUPFAM" id="SSF53901">
    <property type="entry name" value="Thiolase-like"/>
    <property type="match status" value="2"/>
</dbReference>
<accession>A0A1G8YCM3</accession>
<dbReference type="PANTHER" id="PTHR18919:SF107">
    <property type="entry name" value="ACETYL-COA ACETYLTRANSFERASE, CYTOSOLIC"/>
    <property type="match status" value="1"/>
</dbReference>
<evidence type="ECO:0000259" key="9">
    <source>
        <dbReference type="Pfam" id="PF02803"/>
    </source>
</evidence>
<gene>
    <name evidence="10" type="ORF">SAMN05216243_1546</name>
</gene>
<dbReference type="Gene3D" id="3.40.47.10">
    <property type="match status" value="2"/>
</dbReference>
<dbReference type="CDD" id="cd00751">
    <property type="entry name" value="thiolase"/>
    <property type="match status" value="1"/>
</dbReference>
<feature type="active site" description="Proton acceptor" evidence="6">
    <location>
        <position position="378"/>
    </location>
</feature>
<organism evidence="10 11">
    <name type="scientific">Sediminibacillus albus</name>
    <dbReference type="NCBI Taxonomy" id="407036"/>
    <lineage>
        <taxon>Bacteria</taxon>
        <taxon>Bacillati</taxon>
        <taxon>Bacillota</taxon>
        <taxon>Bacilli</taxon>
        <taxon>Bacillales</taxon>
        <taxon>Bacillaceae</taxon>
        <taxon>Sediminibacillus</taxon>
    </lineage>
</organism>
<keyword evidence="4 7" id="KW-0012">Acyltransferase</keyword>
<dbReference type="GO" id="GO:0003985">
    <property type="term" value="F:acetyl-CoA C-acetyltransferase activity"/>
    <property type="evidence" value="ECO:0007669"/>
    <property type="project" value="UniProtKB-EC"/>
</dbReference>